<protein>
    <submittedName>
        <fullName evidence="7">MFS general substrate transporter</fullName>
    </submittedName>
</protein>
<accession>A0A316ZGP9</accession>
<dbReference type="Gene3D" id="1.20.1250.20">
    <property type="entry name" value="MFS general substrate transporter like domains"/>
    <property type="match status" value="1"/>
</dbReference>
<dbReference type="OrthoDB" id="6770063at2759"/>
<name>A0A316ZGP9_9BASI</name>
<dbReference type="SUPFAM" id="SSF103473">
    <property type="entry name" value="MFS general substrate transporter"/>
    <property type="match status" value="1"/>
</dbReference>
<reference evidence="7 8" key="1">
    <citation type="journal article" date="2018" name="Mol. Biol. Evol.">
        <title>Broad Genomic Sampling Reveals a Smut Pathogenic Ancestry of the Fungal Clade Ustilaginomycotina.</title>
        <authorList>
            <person name="Kijpornyongpan T."/>
            <person name="Mondo S.J."/>
            <person name="Barry K."/>
            <person name="Sandor L."/>
            <person name="Lee J."/>
            <person name="Lipzen A."/>
            <person name="Pangilinan J."/>
            <person name="LaButti K."/>
            <person name="Hainaut M."/>
            <person name="Henrissat B."/>
            <person name="Grigoriev I.V."/>
            <person name="Spatafora J.W."/>
            <person name="Aime M.C."/>
        </authorList>
    </citation>
    <scope>NUCLEOTIDE SEQUENCE [LARGE SCALE GENOMIC DNA]</scope>
    <source>
        <strain evidence="7 8">MCA 4186</strain>
    </source>
</reference>
<feature type="transmembrane region" description="Helical" evidence="5">
    <location>
        <begin position="274"/>
        <end position="301"/>
    </location>
</feature>
<evidence type="ECO:0000256" key="1">
    <source>
        <dbReference type="ARBA" id="ARBA00004141"/>
    </source>
</evidence>
<feature type="transmembrane region" description="Helical" evidence="5">
    <location>
        <begin position="356"/>
        <end position="377"/>
    </location>
</feature>
<dbReference type="InterPro" id="IPR011701">
    <property type="entry name" value="MFS"/>
</dbReference>
<keyword evidence="8" id="KW-1185">Reference proteome</keyword>
<evidence type="ECO:0000256" key="5">
    <source>
        <dbReference type="SAM" id="Phobius"/>
    </source>
</evidence>
<keyword evidence="3 5" id="KW-1133">Transmembrane helix</keyword>
<evidence type="ECO:0000256" key="4">
    <source>
        <dbReference type="ARBA" id="ARBA00023136"/>
    </source>
</evidence>
<dbReference type="PANTHER" id="PTHR23502:SF184">
    <property type="entry name" value="MAJOR FACILITATOR SUPERFAMILY (MFS) PROFILE DOMAIN-CONTAINING PROTEIN"/>
    <property type="match status" value="1"/>
</dbReference>
<organism evidence="7 8">
    <name type="scientific">Tilletiopsis washingtonensis</name>
    <dbReference type="NCBI Taxonomy" id="58919"/>
    <lineage>
        <taxon>Eukaryota</taxon>
        <taxon>Fungi</taxon>
        <taxon>Dikarya</taxon>
        <taxon>Basidiomycota</taxon>
        <taxon>Ustilaginomycotina</taxon>
        <taxon>Exobasidiomycetes</taxon>
        <taxon>Entylomatales</taxon>
        <taxon>Entylomatales incertae sedis</taxon>
        <taxon>Tilletiopsis</taxon>
    </lineage>
</organism>
<dbReference type="EMBL" id="KZ819286">
    <property type="protein sequence ID" value="PWO00229.1"/>
    <property type="molecule type" value="Genomic_DNA"/>
</dbReference>
<feature type="domain" description="Major facilitator superfamily (MFS) profile" evidence="6">
    <location>
        <begin position="58"/>
        <end position="470"/>
    </location>
</feature>
<evidence type="ECO:0000313" key="7">
    <source>
        <dbReference type="EMBL" id="PWO00229.1"/>
    </source>
</evidence>
<feature type="transmembrane region" description="Helical" evidence="5">
    <location>
        <begin position="183"/>
        <end position="204"/>
    </location>
</feature>
<dbReference type="PROSITE" id="PS50850">
    <property type="entry name" value="MFS"/>
    <property type="match status" value="1"/>
</dbReference>
<evidence type="ECO:0000313" key="8">
    <source>
        <dbReference type="Proteomes" id="UP000245946"/>
    </source>
</evidence>
<sequence length="486" mass="52610">MSQTMEAAPPRTDEHDEAMQVLDDKTMSSSAPGSEAQAAAPEELPLYLTMPWHRKMATYIVLCIMTLALTYSSTAYASSIHKLQEHYQVGPVVIYLGISLFVLGFGLGPLVCGPLATIYGKRPVYIASYTAFTAFSFGASETNNIGVLLVMRFLAGASGSSSLNNVPASMSDITDPTQMAGTLIYYALAAFGGPGLGPVIAAFIDRRAGWRWNLRVQAIFVAVMTVACILLVPKTEKAAAVAVKGSKAAEREKMKRVFKRAFKGPFVWLIQEPVVLAICIYLSVLYSILYCFFNSFPAVFVGIRGFGAESAGLVFISLLIGFLGATLVAVFMQQPYEDRERAKLPKGTPLSPEARFQQALWAAIFAPIGLFLFAWTAPFPRVHWIVPCIGMALFAFSMMTIFTSLIPYLAAYAGPVDAPLALAAGTTSRAVMAASFPLFCPAMFRALTIQGGVSMLAGLTLILVLVPPLLRRYGPQLRARSRRVQT</sequence>
<evidence type="ECO:0000259" key="6">
    <source>
        <dbReference type="PROSITE" id="PS50850"/>
    </source>
</evidence>
<feature type="transmembrane region" description="Helical" evidence="5">
    <location>
        <begin position="313"/>
        <end position="336"/>
    </location>
</feature>
<keyword evidence="4 5" id="KW-0472">Membrane</keyword>
<feature type="transmembrane region" description="Helical" evidence="5">
    <location>
        <begin position="216"/>
        <end position="233"/>
    </location>
</feature>
<dbReference type="STRING" id="58919.A0A316ZGP9"/>
<gene>
    <name evidence="7" type="ORF">FA09DRAFT_305346</name>
</gene>
<comment type="subcellular location">
    <subcellularLocation>
        <location evidence="1">Membrane</location>
        <topology evidence="1">Multi-pass membrane protein</topology>
    </subcellularLocation>
</comment>
<dbReference type="RefSeq" id="XP_025600507.1">
    <property type="nucleotide sequence ID" value="XM_025740499.1"/>
</dbReference>
<dbReference type="Pfam" id="PF07690">
    <property type="entry name" value="MFS_1"/>
    <property type="match status" value="1"/>
</dbReference>
<dbReference type="Proteomes" id="UP000245946">
    <property type="component" value="Unassembled WGS sequence"/>
</dbReference>
<feature type="transmembrane region" description="Helical" evidence="5">
    <location>
        <begin position="447"/>
        <end position="470"/>
    </location>
</feature>
<dbReference type="GO" id="GO:0005886">
    <property type="term" value="C:plasma membrane"/>
    <property type="evidence" value="ECO:0007669"/>
    <property type="project" value="TreeGrafter"/>
</dbReference>
<dbReference type="PANTHER" id="PTHR23502">
    <property type="entry name" value="MAJOR FACILITATOR SUPERFAMILY"/>
    <property type="match status" value="1"/>
</dbReference>
<dbReference type="InterPro" id="IPR036259">
    <property type="entry name" value="MFS_trans_sf"/>
</dbReference>
<dbReference type="GO" id="GO:0022857">
    <property type="term" value="F:transmembrane transporter activity"/>
    <property type="evidence" value="ECO:0007669"/>
    <property type="project" value="InterPro"/>
</dbReference>
<feature type="transmembrane region" description="Helical" evidence="5">
    <location>
        <begin position="89"/>
        <end position="111"/>
    </location>
</feature>
<keyword evidence="2 5" id="KW-0812">Transmembrane</keyword>
<feature type="transmembrane region" description="Helical" evidence="5">
    <location>
        <begin position="384"/>
        <end position="410"/>
    </location>
</feature>
<feature type="transmembrane region" description="Helical" evidence="5">
    <location>
        <begin position="56"/>
        <end position="77"/>
    </location>
</feature>
<dbReference type="GeneID" id="37268045"/>
<dbReference type="InterPro" id="IPR020846">
    <property type="entry name" value="MFS_dom"/>
</dbReference>
<dbReference type="AlphaFoldDB" id="A0A316ZGP9"/>
<evidence type="ECO:0000256" key="3">
    <source>
        <dbReference type="ARBA" id="ARBA00022989"/>
    </source>
</evidence>
<evidence type="ECO:0000256" key="2">
    <source>
        <dbReference type="ARBA" id="ARBA00022692"/>
    </source>
</evidence>
<proteinExistence type="predicted"/>